<name>A0A6N7L9Z3_SINTE</name>
<reference evidence="10 11" key="1">
    <citation type="journal article" date="2013" name="Genome Biol.">
        <title>Comparative genomics of the core and accessory genomes of 48 Sinorhizobium strains comprising five genospecies.</title>
        <authorList>
            <person name="Sugawara M."/>
            <person name="Epstein B."/>
            <person name="Badgley B.D."/>
            <person name="Unno T."/>
            <person name="Xu L."/>
            <person name="Reese J."/>
            <person name="Gyaneshwar P."/>
            <person name="Denny R."/>
            <person name="Mudge J."/>
            <person name="Bharti A.K."/>
            <person name="Farmer A.D."/>
            <person name="May G.D."/>
            <person name="Woodward J.E."/>
            <person name="Medigue C."/>
            <person name="Vallenet D."/>
            <person name="Lajus A."/>
            <person name="Rouy Z."/>
            <person name="Martinez-Vaz B."/>
            <person name="Tiffin P."/>
            <person name="Young N.D."/>
            <person name="Sadowsky M.J."/>
        </authorList>
    </citation>
    <scope>NUCLEOTIDE SEQUENCE [LARGE SCALE GENOMIC DNA]</scope>
    <source>
        <strain evidence="10 11">USDA4894</strain>
    </source>
</reference>
<evidence type="ECO:0000256" key="3">
    <source>
        <dbReference type="ARBA" id="ARBA00022722"/>
    </source>
</evidence>
<dbReference type="GO" id="GO:0004540">
    <property type="term" value="F:RNA nuclease activity"/>
    <property type="evidence" value="ECO:0007669"/>
    <property type="project" value="InterPro"/>
</dbReference>
<evidence type="ECO:0000256" key="4">
    <source>
        <dbReference type="ARBA" id="ARBA00022723"/>
    </source>
</evidence>
<gene>
    <name evidence="8" type="primary">vapC</name>
    <name evidence="10" type="ORF">GHK62_07800</name>
</gene>
<dbReference type="InterPro" id="IPR050556">
    <property type="entry name" value="Type_II_TA_system_RNase"/>
</dbReference>
<comment type="similarity">
    <text evidence="7 8">Belongs to the PINc/VapC protein family.</text>
</comment>
<dbReference type="InterPro" id="IPR029060">
    <property type="entry name" value="PIN-like_dom_sf"/>
</dbReference>
<dbReference type="HAMAP" id="MF_00265">
    <property type="entry name" value="VapC_Nob1"/>
    <property type="match status" value="1"/>
</dbReference>
<dbReference type="GO" id="GO:0000287">
    <property type="term" value="F:magnesium ion binding"/>
    <property type="evidence" value="ECO:0007669"/>
    <property type="project" value="UniProtKB-UniRule"/>
</dbReference>
<comment type="function">
    <text evidence="8">Toxic component of a toxin-antitoxin (TA) system. An RNase.</text>
</comment>
<dbReference type="AlphaFoldDB" id="A0A6N7L9Z3"/>
<dbReference type="SUPFAM" id="SSF88723">
    <property type="entry name" value="PIN domain-like"/>
    <property type="match status" value="1"/>
</dbReference>
<evidence type="ECO:0000256" key="6">
    <source>
        <dbReference type="ARBA" id="ARBA00022842"/>
    </source>
</evidence>
<dbReference type="RefSeq" id="WP_184108712.1">
    <property type="nucleotide sequence ID" value="NZ_JACIGA010000008.1"/>
</dbReference>
<comment type="caution">
    <text evidence="10">The sequence shown here is derived from an EMBL/GenBank/DDBJ whole genome shotgun (WGS) entry which is preliminary data.</text>
</comment>
<keyword evidence="6 8" id="KW-0460">Magnesium</keyword>
<dbReference type="Proteomes" id="UP000439983">
    <property type="component" value="Unassembled WGS sequence"/>
</dbReference>
<comment type="cofactor">
    <cofactor evidence="1 8">
        <name>Mg(2+)</name>
        <dbReference type="ChEBI" id="CHEBI:18420"/>
    </cofactor>
</comment>
<evidence type="ECO:0000256" key="8">
    <source>
        <dbReference type="HAMAP-Rule" id="MF_00265"/>
    </source>
</evidence>
<feature type="binding site" evidence="8">
    <location>
        <position position="7"/>
    </location>
    <ligand>
        <name>Mg(2+)</name>
        <dbReference type="ChEBI" id="CHEBI:18420"/>
    </ligand>
</feature>
<organism evidence="10 11">
    <name type="scientific">Sinorhizobium terangae</name>
    <dbReference type="NCBI Taxonomy" id="110322"/>
    <lineage>
        <taxon>Bacteria</taxon>
        <taxon>Pseudomonadati</taxon>
        <taxon>Pseudomonadota</taxon>
        <taxon>Alphaproteobacteria</taxon>
        <taxon>Hyphomicrobiales</taxon>
        <taxon>Rhizobiaceae</taxon>
        <taxon>Sinorhizobium/Ensifer group</taxon>
        <taxon>Sinorhizobium</taxon>
    </lineage>
</organism>
<accession>A0A6N7L9Z3</accession>
<evidence type="ECO:0000259" key="9">
    <source>
        <dbReference type="Pfam" id="PF01850"/>
    </source>
</evidence>
<keyword evidence="11" id="KW-1185">Reference proteome</keyword>
<dbReference type="PANTHER" id="PTHR33653">
    <property type="entry name" value="RIBONUCLEASE VAPC2"/>
    <property type="match status" value="1"/>
</dbReference>
<dbReference type="InterPro" id="IPR002716">
    <property type="entry name" value="PIN_dom"/>
</dbReference>
<keyword evidence="5 8" id="KW-0378">Hydrolase</keyword>
<evidence type="ECO:0000313" key="10">
    <source>
        <dbReference type="EMBL" id="MQX14663.1"/>
    </source>
</evidence>
<dbReference type="GO" id="GO:0016787">
    <property type="term" value="F:hydrolase activity"/>
    <property type="evidence" value="ECO:0007669"/>
    <property type="project" value="UniProtKB-KW"/>
</dbReference>
<dbReference type="CDD" id="cd18745">
    <property type="entry name" value="PIN_VapC4-5_FitB-like"/>
    <property type="match status" value="1"/>
</dbReference>
<evidence type="ECO:0000313" key="11">
    <source>
        <dbReference type="Proteomes" id="UP000439983"/>
    </source>
</evidence>
<dbReference type="Gene3D" id="3.40.50.1010">
    <property type="entry name" value="5'-nuclease"/>
    <property type="match status" value="1"/>
</dbReference>
<dbReference type="PANTHER" id="PTHR33653:SF1">
    <property type="entry name" value="RIBONUCLEASE VAPC2"/>
    <property type="match status" value="1"/>
</dbReference>
<dbReference type="EC" id="3.1.-.-" evidence="8"/>
<keyword evidence="4 8" id="KW-0479">Metal-binding</keyword>
<proteinExistence type="inferred from homology"/>
<evidence type="ECO:0000256" key="1">
    <source>
        <dbReference type="ARBA" id="ARBA00001946"/>
    </source>
</evidence>
<dbReference type="GO" id="GO:0090729">
    <property type="term" value="F:toxin activity"/>
    <property type="evidence" value="ECO:0007669"/>
    <property type="project" value="UniProtKB-KW"/>
</dbReference>
<keyword evidence="2 8" id="KW-1277">Toxin-antitoxin system</keyword>
<dbReference type="InterPro" id="IPR022907">
    <property type="entry name" value="VapC_family"/>
</dbReference>
<feature type="domain" description="PIN" evidence="9">
    <location>
        <begin position="5"/>
        <end position="125"/>
    </location>
</feature>
<dbReference type="EMBL" id="WITC01000033">
    <property type="protein sequence ID" value="MQX14663.1"/>
    <property type="molecule type" value="Genomic_DNA"/>
</dbReference>
<sequence>MISHLLDTNAVIALIGRKSDTLVSRVLDSPQGSIGLPSVVAYELYFGAQRSAKVQHNLETLRLLMADFPILDFDQNDAFVAGAIRAALAAKGTPIGPYDVLIAGQAKARGLTLVTNNVGEFNRVENLRVEDWSL</sequence>
<feature type="binding site" evidence="8">
    <location>
        <position position="99"/>
    </location>
    <ligand>
        <name>Mg(2+)</name>
        <dbReference type="ChEBI" id="CHEBI:18420"/>
    </ligand>
</feature>
<keyword evidence="8" id="KW-0800">Toxin</keyword>
<keyword evidence="3 8" id="KW-0540">Nuclease</keyword>
<evidence type="ECO:0000256" key="7">
    <source>
        <dbReference type="ARBA" id="ARBA00038093"/>
    </source>
</evidence>
<dbReference type="Pfam" id="PF01850">
    <property type="entry name" value="PIN"/>
    <property type="match status" value="1"/>
</dbReference>
<evidence type="ECO:0000256" key="2">
    <source>
        <dbReference type="ARBA" id="ARBA00022649"/>
    </source>
</evidence>
<evidence type="ECO:0000256" key="5">
    <source>
        <dbReference type="ARBA" id="ARBA00022801"/>
    </source>
</evidence>
<protein>
    <recommendedName>
        <fullName evidence="8">Ribonuclease VapC</fullName>
        <shortName evidence="8">RNase VapC</shortName>
        <ecNumber evidence="8">3.1.-.-</ecNumber>
    </recommendedName>
    <alternativeName>
        <fullName evidence="8">Toxin VapC</fullName>
    </alternativeName>
</protein>